<evidence type="ECO:0000259" key="2">
    <source>
        <dbReference type="PROSITE" id="PS50181"/>
    </source>
</evidence>
<dbReference type="InterPro" id="IPR032675">
    <property type="entry name" value="LRR_dom_sf"/>
</dbReference>
<dbReference type="SUPFAM" id="SSF81383">
    <property type="entry name" value="F-box domain"/>
    <property type="match status" value="1"/>
</dbReference>
<dbReference type="Pfam" id="PF12937">
    <property type="entry name" value="F-box-like"/>
    <property type="match status" value="1"/>
</dbReference>
<dbReference type="InterPro" id="IPR006553">
    <property type="entry name" value="Leu-rich_rpt_Cys-con_subtyp"/>
</dbReference>
<accession>A0A819S888</accession>
<proteinExistence type="predicted"/>
<keyword evidence="1" id="KW-0833">Ubl conjugation pathway</keyword>
<feature type="domain" description="F-box" evidence="2">
    <location>
        <begin position="243"/>
        <end position="291"/>
    </location>
</feature>
<dbReference type="EMBL" id="CAJOAZ010004455">
    <property type="protein sequence ID" value="CAF4060088.1"/>
    <property type="molecule type" value="Genomic_DNA"/>
</dbReference>
<dbReference type="PROSITE" id="PS50181">
    <property type="entry name" value="FBOX"/>
    <property type="match status" value="1"/>
</dbReference>
<dbReference type="InterPro" id="IPR036047">
    <property type="entry name" value="F-box-like_dom_sf"/>
</dbReference>
<dbReference type="Gene3D" id="1.20.120.520">
    <property type="entry name" value="nmb1532 protein domain like"/>
    <property type="match status" value="1"/>
</dbReference>
<protein>
    <recommendedName>
        <fullName evidence="2">F-box domain-containing protein</fullName>
    </recommendedName>
</protein>
<name>A0A819S888_9BILA</name>
<organism evidence="3 4">
    <name type="scientific">Adineta steineri</name>
    <dbReference type="NCBI Taxonomy" id="433720"/>
    <lineage>
        <taxon>Eukaryota</taxon>
        <taxon>Metazoa</taxon>
        <taxon>Spiralia</taxon>
        <taxon>Gnathifera</taxon>
        <taxon>Rotifera</taxon>
        <taxon>Eurotatoria</taxon>
        <taxon>Bdelloidea</taxon>
        <taxon>Adinetida</taxon>
        <taxon>Adinetidae</taxon>
        <taxon>Adineta</taxon>
    </lineage>
</organism>
<sequence>MAPIVFDELNVFTFPHSRMRKLMNCCTSKVGHTDFTSLNDFEQLLVRLQRTFVEFMAHEEIENHFVMKKLKKKLKQHSTIDDTELICNCHKVDRFTPLVSLFRDGYAFIRRGNADRVSYGVKLHKAMMKFYDDFVPHMHEEENDIQPLLSKYFTEMELKIMRIEVIKMTLQKRENSANNIVYEIERPLKIYVISYERLISINNLSNNILQSIMKYLTDRQLKQSCLRVNKQWNQCALKVLDTRSPISQIPNEILLRLFTYYLNPYDLFHSCIHVNKQWKNIINDKSIWKIVNPINWSKGQWDSNIPLEDINKNEDDTITVKMNEIKIISGFVKYFLPNYGSSIENLILYGSLTINDNTARKIFDLCPNMKHLNIGMTKLTPKAFIHFRWVNSLESLLLEGCELMDDNLFNHLISSLILNETNEIIPIEDKQNCLVENLCQNHTKHKCYLCQQYSQFNSKNSIKFQLKILNLSGCYRFTDYGLNLLIENNLTKCLEYIDLSGCIGITFDCISFLISSSKNLIDENIYFCDNLQSSSSLLLSTANCCRNVDNYSGRYCCRCIN</sequence>
<dbReference type="Gene3D" id="3.80.10.10">
    <property type="entry name" value="Ribonuclease Inhibitor"/>
    <property type="match status" value="2"/>
</dbReference>
<dbReference type="AlphaFoldDB" id="A0A819S888"/>
<dbReference type="Gene3D" id="1.20.1280.50">
    <property type="match status" value="1"/>
</dbReference>
<evidence type="ECO:0000256" key="1">
    <source>
        <dbReference type="ARBA" id="ARBA00022786"/>
    </source>
</evidence>
<dbReference type="SMART" id="SM00367">
    <property type="entry name" value="LRR_CC"/>
    <property type="match status" value="2"/>
</dbReference>
<dbReference type="InterPro" id="IPR001810">
    <property type="entry name" value="F-box_dom"/>
</dbReference>
<evidence type="ECO:0000313" key="4">
    <source>
        <dbReference type="Proteomes" id="UP000663844"/>
    </source>
</evidence>
<comment type="caution">
    <text evidence="3">The sequence shown here is derived from an EMBL/GenBank/DDBJ whole genome shotgun (WGS) entry which is preliminary data.</text>
</comment>
<dbReference type="Proteomes" id="UP000663844">
    <property type="component" value="Unassembled WGS sequence"/>
</dbReference>
<dbReference type="SUPFAM" id="SSF52047">
    <property type="entry name" value="RNI-like"/>
    <property type="match status" value="1"/>
</dbReference>
<evidence type="ECO:0000313" key="3">
    <source>
        <dbReference type="EMBL" id="CAF4060088.1"/>
    </source>
</evidence>
<reference evidence="3" key="1">
    <citation type="submission" date="2021-02" db="EMBL/GenBank/DDBJ databases">
        <authorList>
            <person name="Nowell W R."/>
        </authorList>
    </citation>
    <scope>NUCLEOTIDE SEQUENCE</scope>
</reference>
<gene>
    <name evidence="3" type="ORF">OXD698_LOCUS33067</name>
</gene>